<dbReference type="InterPro" id="IPR055261">
    <property type="entry name" value="PI_transfer_N"/>
</dbReference>
<dbReference type="OrthoDB" id="18453at2759"/>
<organism evidence="3 4">
    <name type="scientific">Zancudomyces culisetae</name>
    <name type="common">Gut fungus</name>
    <name type="synonym">Smittium culisetae</name>
    <dbReference type="NCBI Taxonomy" id="1213189"/>
    <lineage>
        <taxon>Eukaryota</taxon>
        <taxon>Fungi</taxon>
        <taxon>Fungi incertae sedis</taxon>
        <taxon>Zoopagomycota</taxon>
        <taxon>Kickxellomycotina</taxon>
        <taxon>Harpellomycetes</taxon>
        <taxon>Harpellales</taxon>
        <taxon>Legeriomycetaceae</taxon>
        <taxon>Zancudomyces</taxon>
    </lineage>
</organism>
<dbReference type="Pfam" id="PF02121">
    <property type="entry name" value="IP_trans"/>
    <property type="match status" value="1"/>
</dbReference>
<evidence type="ECO:0000259" key="2">
    <source>
        <dbReference type="Pfam" id="PF02121"/>
    </source>
</evidence>
<dbReference type="GO" id="GO:0031210">
    <property type="term" value="F:phosphatidylcholine binding"/>
    <property type="evidence" value="ECO:0007669"/>
    <property type="project" value="TreeGrafter"/>
</dbReference>
<name>A0A1R1PU74_ZANCU</name>
<dbReference type="EMBL" id="LSSK01000183">
    <property type="protein sequence ID" value="OMH84520.1"/>
    <property type="molecule type" value="Genomic_DNA"/>
</dbReference>
<dbReference type="PRINTS" id="PR00391">
    <property type="entry name" value="PITRANSFER"/>
</dbReference>
<dbReference type="AlphaFoldDB" id="A0A1R1PU74"/>
<feature type="compositionally biased region" description="Basic and acidic residues" evidence="1">
    <location>
        <begin position="242"/>
        <end position="263"/>
    </location>
</feature>
<feature type="region of interest" description="Disordered" evidence="1">
    <location>
        <begin position="242"/>
        <end position="273"/>
    </location>
</feature>
<feature type="compositionally biased region" description="Low complexity" evidence="1">
    <location>
        <begin position="264"/>
        <end position="273"/>
    </location>
</feature>
<dbReference type="PANTHER" id="PTHR10658:SF11">
    <property type="entry name" value="VIBRATOR, ISOFORM B"/>
    <property type="match status" value="1"/>
</dbReference>
<dbReference type="InterPro" id="IPR023393">
    <property type="entry name" value="START-like_dom_sf"/>
</dbReference>
<sequence>MVYVKEYRIVNNLEVKEYEIAQLYAVAKMSLANSGGGEGVEVVKNEPFENENGSGQYTYKIYHLASKVPMIVRAVLPASVLQIHEESWNGYPHCKTVVTNPFMGKKFKIITESMHLPDRGETENALNVAPEILKIRKIDNVDITLDSGLDNNPYVKEEDPKLYKSEKTGRGPLTGSEWRKTCEPVMTCYKLVTAEFIWFGLQGAVETMIHKMMRALMVQFHRRLYSETDEWYGMTMEELRNLEDKTTSELEQKRKDDAAKEAANEAAEGLSKS</sequence>
<evidence type="ECO:0000256" key="1">
    <source>
        <dbReference type="SAM" id="MobiDB-lite"/>
    </source>
</evidence>
<accession>A0A1R1PU74</accession>
<evidence type="ECO:0000313" key="4">
    <source>
        <dbReference type="Proteomes" id="UP000188320"/>
    </source>
</evidence>
<dbReference type="InterPro" id="IPR001666">
    <property type="entry name" value="PI_transfer"/>
</dbReference>
<dbReference type="GO" id="GO:0005737">
    <property type="term" value="C:cytoplasm"/>
    <property type="evidence" value="ECO:0007669"/>
    <property type="project" value="TreeGrafter"/>
</dbReference>
<dbReference type="SUPFAM" id="SSF55961">
    <property type="entry name" value="Bet v1-like"/>
    <property type="match status" value="1"/>
</dbReference>
<feature type="domain" description="Phosphatidylinositol transfer protein N-terminal" evidence="2">
    <location>
        <begin position="3"/>
        <end position="247"/>
    </location>
</feature>
<dbReference type="GO" id="GO:0008525">
    <property type="term" value="F:phosphatidylcholine transporter activity"/>
    <property type="evidence" value="ECO:0007669"/>
    <property type="project" value="TreeGrafter"/>
</dbReference>
<dbReference type="GO" id="GO:0008526">
    <property type="term" value="F:phosphatidylinositol transfer activity"/>
    <property type="evidence" value="ECO:0007669"/>
    <property type="project" value="TreeGrafter"/>
</dbReference>
<proteinExistence type="predicted"/>
<evidence type="ECO:0000313" key="3">
    <source>
        <dbReference type="EMBL" id="OMH84520.1"/>
    </source>
</evidence>
<dbReference type="PANTHER" id="PTHR10658">
    <property type="entry name" value="PHOSPHATIDYLINOSITOL TRANSFER PROTEIN"/>
    <property type="match status" value="1"/>
</dbReference>
<keyword evidence="4" id="KW-1185">Reference proteome</keyword>
<dbReference type="GO" id="GO:0071944">
    <property type="term" value="C:cell periphery"/>
    <property type="evidence" value="ECO:0007669"/>
    <property type="project" value="UniProtKB-ARBA"/>
</dbReference>
<reference evidence="4" key="1">
    <citation type="submission" date="2017-01" db="EMBL/GenBank/DDBJ databases">
        <authorList>
            <person name="Wang Y."/>
            <person name="White M."/>
            <person name="Kvist S."/>
            <person name="Moncalvo J.-M."/>
        </authorList>
    </citation>
    <scope>NUCLEOTIDE SEQUENCE [LARGE SCALE GENOMIC DNA]</scope>
    <source>
        <strain evidence="4">COL-18-3</strain>
    </source>
</reference>
<gene>
    <name evidence="3" type="ORF">AX774_g1948</name>
</gene>
<dbReference type="FunFam" id="3.30.530.20:FF:000028">
    <property type="entry name" value="Phosphatidylinositol transfer protein 5"/>
    <property type="match status" value="1"/>
</dbReference>
<comment type="caution">
    <text evidence="3">The sequence shown here is derived from an EMBL/GenBank/DDBJ whole genome shotgun (WGS) entry which is preliminary data.</text>
</comment>
<protein>
    <submittedName>
        <fullName evidence="3">Phosphatidylinositol transfer protein 2</fullName>
    </submittedName>
</protein>
<dbReference type="GO" id="GO:0035091">
    <property type="term" value="F:phosphatidylinositol binding"/>
    <property type="evidence" value="ECO:0007669"/>
    <property type="project" value="TreeGrafter"/>
</dbReference>
<dbReference type="Gene3D" id="3.30.530.20">
    <property type="match status" value="1"/>
</dbReference>
<dbReference type="Proteomes" id="UP000188320">
    <property type="component" value="Unassembled WGS sequence"/>
</dbReference>